<protein>
    <recommendedName>
        <fullName evidence="6">PglY protein</fullName>
    </recommendedName>
</protein>
<accession>A0A939F3E5</accession>
<dbReference type="InterPro" id="IPR058747">
    <property type="entry name" value="PglY_C"/>
</dbReference>
<evidence type="ECO:0000259" key="3">
    <source>
        <dbReference type="Pfam" id="PF26382"/>
    </source>
</evidence>
<keyword evidence="5" id="KW-1185">Reference proteome</keyword>
<evidence type="ECO:0000313" key="5">
    <source>
        <dbReference type="Proteomes" id="UP000664167"/>
    </source>
</evidence>
<dbReference type="Pfam" id="PF26381">
    <property type="entry name" value="BREX_PglY_5th"/>
    <property type="match status" value="1"/>
</dbReference>
<evidence type="ECO:0000313" key="4">
    <source>
        <dbReference type="EMBL" id="MBO0511387.1"/>
    </source>
</evidence>
<feature type="compositionally biased region" description="Acidic residues" evidence="1">
    <location>
        <begin position="197"/>
        <end position="208"/>
    </location>
</feature>
<dbReference type="EMBL" id="JAFLRJ010000048">
    <property type="protein sequence ID" value="MBO0511387.1"/>
    <property type="molecule type" value="Genomic_DNA"/>
</dbReference>
<gene>
    <name evidence="4" type="ORF">J0695_06135</name>
</gene>
<evidence type="ECO:0000259" key="2">
    <source>
        <dbReference type="Pfam" id="PF26381"/>
    </source>
</evidence>
<evidence type="ECO:0000256" key="1">
    <source>
        <dbReference type="SAM" id="MobiDB-lite"/>
    </source>
</evidence>
<comment type="caution">
    <text evidence="4">The sequence shown here is derived from an EMBL/GenBank/DDBJ whole genome shotgun (WGS) entry which is preliminary data.</text>
</comment>
<proteinExistence type="predicted"/>
<dbReference type="InterPro" id="IPR058748">
    <property type="entry name" value="PglY_5th"/>
</dbReference>
<reference evidence="4" key="1">
    <citation type="submission" date="2021-03" db="EMBL/GenBank/DDBJ databases">
        <title>Streptomyces poriferae sp. nov., a novel marine sponge-derived Actinobacteria species with anti-MRSA activity.</title>
        <authorList>
            <person name="Sandoval-Powers M."/>
            <person name="Kralova S."/>
            <person name="Nguyen G.-S."/>
            <person name="Fawwal D."/>
            <person name="Degnes K."/>
            <person name="Klinkenberg G."/>
            <person name="Sletta H."/>
            <person name="Wentzel A."/>
            <person name="Liles M.R."/>
        </authorList>
    </citation>
    <scope>NUCLEOTIDE SEQUENCE</scope>
    <source>
        <strain evidence="4">DSM 41794</strain>
    </source>
</reference>
<feature type="region of interest" description="Disordered" evidence="1">
    <location>
        <begin position="1194"/>
        <end position="1306"/>
    </location>
</feature>
<dbReference type="Proteomes" id="UP000664167">
    <property type="component" value="Unassembled WGS sequence"/>
</dbReference>
<feature type="compositionally biased region" description="Polar residues" evidence="1">
    <location>
        <begin position="1205"/>
        <end position="1233"/>
    </location>
</feature>
<dbReference type="Pfam" id="PF26382">
    <property type="entry name" value="BREX_PglY_6th"/>
    <property type="match status" value="1"/>
</dbReference>
<feature type="domain" description="ATPase PglY 5th" evidence="2">
    <location>
        <begin position="863"/>
        <end position="968"/>
    </location>
</feature>
<name>A0A939F3E5_9ACTN</name>
<feature type="region of interest" description="Disordered" evidence="1">
    <location>
        <begin position="191"/>
        <end position="212"/>
    </location>
</feature>
<organism evidence="4 5">
    <name type="scientific">Streptomyces beijiangensis</name>
    <dbReference type="NCBI Taxonomy" id="163361"/>
    <lineage>
        <taxon>Bacteria</taxon>
        <taxon>Bacillati</taxon>
        <taxon>Actinomycetota</taxon>
        <taxon>Actinomycetes</taxon>
        <taxon>Kitasatosporales</taxon>
        <taxon>Streptomycetaceae</taxon>
        <taxon>Streptomyces</taxon>
    </lineage>
</organism>
<feature type="domain" description="ATPase PglY C-terminal" evidence="3">
    <location>
        <begin position="1012"/>
        <end position="1191"/>
    </location>
</feature>
<evidence type="ECO:0008006" key="6">
    <source>
        <dbReference type="Google" id="ProtNLM"/>
    </source>
</evidence>
<sequence length="1306" mass="142837">MAKGSGIVLRDVLDIREDVHSGDFKVELSAGFDGSAAGSIEQYVVTPQLQEQFSTALKLIRGALRKNTSYAAYLHGSFGAGKSHFLTVLHAVLNGDPAVQEKTRLRETVAEHADWLPGKSFLMTPYHLVGAVSLEAALLGGYVKTVRRLHPDAPTPLVYRSDSLLADARGLRASIGDEAFLRLLPAPKAPAVAPQQESDEAEDDDEDAPLTPIGIVPAQGWTTAALDAAFAAPAQDPRRDQLVRALFDGPLKSYGGSAGGDPEAFLSLDDGLSEISKHAQALGYDGVVLFLDELVLWLQAKMSNRAFINDEIQKLVKLIESSNPDRPVPIVSFISRQRDLSQLVGSDILGSDVENLQNALEYLKERFTVVDLEDSNLPDIIKERVLRPKRGQEAALEAAFAGIDKSGQLVKDVLLDGDGATGADWDDFRAVYPLSPALLNVLVALSGVLQRERTGLKLVQQLLEKNAGAEVGRLIPLGDLWDVLVTDTGAAFTKKLTQESESARRFHAKARHYLLGKYGSTDHPDFVADERFVKTVLLAALAPDVPALRRLTASRLAALNHGSVRSRTVPVRDKVVERMKALQLEFPTELRTEGKDDPVFSLHLSDLDVEPILDAVVGEDKVGVRRTWVHDQLWAQLGLAGRQGALLDERTVVWRGSERTVEFVFGTVRDRRTVADEAFEPATGGHARIILDCPFDDGHTPAEAFHRVGELSHSGRQEPVLVWLCDYFSEQRKAQLGRLMRINFLLERDRLSEYTRNFRPDDRHKARKQLEVGRETLTENLLASLREVYGLAEAKEGTLGAEVTDGRHVLSLQPEYPRPQPEGSKPFDQAVTQLADGLFAALYPQHPDFGPGPGGTPRAVTPAELKKTLEWITLATDDGGRVTITDKQQLRTVKRIVEPLELGAVHDGPLILRNDWRARITQAANLHHEHGDLLVEDIRKWITGTDQNCLGYSGLDPQVVSLLIAVYALLDDRTWVLYGTPQESAPALGDMGPGWELRAQELPSPDEYATARDQAARLFGAPAKPALFARNIRALATEVLAKAKAWEETVGGVRSTLRRHAPLLGLADGPTDPRTAQLLEAANVLARLVRHPDDPTALVRELASLSYETPAPDLSHAMDSSKAVQTALNDTDWKLLTSVRELGGRDDSVGDRAQRLLERIAEAARAPERERSLVPALDQVRERGLNLLNEALNLERPAPEPQPPVSTTDPEQITLSEHGTPPVSSESGAQNTDRGADPRTPWDPQPSTGGATPLPAPRRITGPGALKDGLTGVREEIEAFHLAHPHTPVDIYWRPVDSGPSSEDSQ</sequence>